<dbReference type="SMART" id="SM00097">
    <property type="entry name" value="WNT1"/>
    <property type="match status" value="1"/>
</dbReference>
<organism evidence="12 13">
    <name type="scientific">Paralvinella palmiformis</name>
    <dbReference type="NCBI Taxonomy" id="53620"/>
    <lineage>
        <taxon>Eukaryota</taxon>
        <taxon>Metazoa</taxon>
        <taxon>Spiralia</taxon>
        <taxon>Lophotrochozoa</taxon>
        <taxon>Annelida</taxon>
        <taxon>Polychaeta</taxon>
        <taxon>Sedentaria</taxon>
        <taxon>Canalipalpata</taxon>
        <taxon>Terebellida</taxon>
        <taxon>Terebelliformia</taxon>
        <taxon>Alvinellidae</taxon>
        <taxon>Paralvinella</taxon>
    </lineage>
</organism>
<evidence type="ECO:0000256" key="2">
    <source>
        <dbReference type="ARBA" id="ARBA00005683"/>
    </source>
</evidence>
<proteinExistence type="inferred from homology"/>
<evidence type="ECO:0000256" key="4">
    <source>
        <dbReference type="ARBA" id="ARBA00022525"/>
    </source>
</evidence>
<evidence type="ECO:0000256" key="11">
    <source>
        <dbReference type="SAM" id="MobiDB-lite"/>
    </source>
</evidence>
<comment type="similarity">
    <text evidence="2 10">Belongs to the Wnt family.</text>
</comment>
<dbReference type="EMBL" id="JAODUP010000105">
    <property type="protein sequence ID" value="KAK2162055.1"/>
    <property type="molecule type" value="Genomic_DNA"/>
</dbReference>
<comment type="caution">
    <text evidence="12">The sequence shown here is derived from an EMBL/GenBank/DDBJ whole genome shotgun (WGS) entry which is preliminary data.</text>
</comment>
<feature type="region of interest" description="Disordered" evidence="11">
    <location>
        <begin position="1"/>
        <end position="45"/>
    </location>
</feature>
<evidence type="ECO:0000313" key="12">
    <source>
        <dbReference type="EMBL" id="KAK2162055.1"/>
    </source>
</evidence>
<dbReference type="AlphaFoldDB" id="A0AAD9N9P9"/>
<dbReference type="GO" id="GO:0060070">
    <property type="term" value="P:canonical Wnt signaling pathway"/>
    <property type="evidence" value="ECO:0007669"/>
    <property type="project" value="TreeGrafter"/>
</dbReference>
<keyword evidence="7" id="KW-1015">Disulfide bond</keyword>
<evidence type="ECO:0000256" key="3">
    <source>
        <dbReference type="ARBA" id="ARBA00022473"/>
    </source>
</evidence>
<dbReference type="Proteomes" id="UP001208570">
    <property type="component" value="Unassembled WGS sequence"/>
</dbReference>
<evidence type="ECO:0000256" key="5">
    <source>
        <dbReference type="ARBA" id="ARBA00022530"/>
    </source>
</evidence>
<evidence type="ECO:0000256" key="9">
    <source>
        <dbReference type="ARBA" id="ARBA00023288"/>
    </source>
</evidence>
<dbReference type="Pfam" id="PF00110">
    <property type="entry name" value="wnt"/>
    <property type="match status" value="1"/>
</dbReference>
<keyword evidence="8" id="KW-0325">Glycoprotein</keyword>
<evidence type="ECO:0000313" key="13">
    <source>
        <dbReference type="Proteomes" id="UP001208570"/>
    </source>
</evidence>
<accession>A0AAD9N9P9</accession>
<gene>
    <name evidence="12" type="ORF">LSH36_105g05012</name>
</gene>
<comment type="subcellular location">
    <subcellularLocation>
        <location evidence="1 10">Secreted</location>
        <location evidence="1 10">Extracellular space</location>
        <location evidence="1 10">Extracellular matrix</location>
    </subcellularLocation>
</comment>
<keyword evidence="5" id="KW-0272">Extracellular matrix</keyword>
<dbReference type="PANTHER" id="PTHR12027">
    <property type="entry name" value="WNT RELATED"/>
    <property type="match status" value="1"/>
</dbReference>
<comment type="function">
    <text evidence="10">Ligand for members of the frizzled family of seven transmembrane receptors.</text>
</comment>
<sequence>MSPPLPSGHRLLAARPRPRAQLKDRANIKLPPSERERERERREREGRSGFRLWTTNWLRFSGSGTSFRMTPRWQQRAVDELYLVRVDPVSEKIKFRIKTDSGRQHGIVSGSKRQERERPGLAELRCIIGGRGRNLGVQGLDLWNNQHLYILGMHQPLCSQVNGLSLGQTRFCQIHQDHMAHVSRGAELGIKECQWQFRTRRWNCSTVADDSSVFGPVIEIVPMNRPSGSSAAAQFASSITTNGEPEKEVSSTRRRVMANNHGEMERERKREREMYRRIDVFNGSVQ</sequence>
<evidence type="ECO:0000256" key="6">
    <source>
        <dbReference type="ARBA" id="ARBA00022687"/>
    </source>
</evidence>
<evidence type="ECO:0000256" key="1">
    <source>
        <dbReference type="ARBA" id="ARBA00004498"/>
    </source>
</evidence>
<dbReference type="InterPro" id="IPR005817">
    <property type="entry name" value="Wnt"/>
</dbReference>
<evidence type="ECO:0000256" key="10">
    <source>
        <dbReference type="RuleBase" id="RU003500"/>
    </source>
</evidence>
<keyword evidence="4" id="KW-0964">Secreted</keyword>
<dbReference type="PANTHER" id="PTHR12027:SF77">
    <property type="entry name" value="PROTEIN WNT-5"/>
    <property type="match status" value="1"/>
</dbReference>
<keyword evidence="6 10" id="KW-0879">Wnt signaling pathway</keyword>
<evidence type="ECO:0000256" key="7">
    <source>
        <dbReference type="ARBA" id="ARBA00023157"/>
    </source>
</evidence>
<protein>
    <recommendedName>
        <fullName evidence="10">Protein Wnt</fullName>
    </recommendedName>
</protein>
<keyword evidence="3 10" id="KW-0217">Developmental protein</keyword>
<feature type="compositionally biased region" description="Basic and acidic residues" evidence="11">
    <location>
        <begin position="21"/>
        <end position="45"/>
    </location>
</feature>
<reference evidence="12" key="1">
    <citation type="journal article" date="2023" name="Mol. Biol. Evol.">
        <title>Third-Generation Sequencing Reveals the Adaptive Role of the Epigenome in Three Deep-Sea Polychaetes.</title>
        <authorList>
            <person name="Perez M."/>
            <person name="Aroh O."/>
            <person name="Sun Y."/>
            <person name="Lan Y."/>
            <person name="Juniper S.K."/>
            <person name="Young C.R."/>
            <person name="Angers B."/>
            <person name="Qian P.Y."/>
        </authorList>
    </citation>
    <scope>NUCLEOTIDE SEQUENCE</scope>
    <source>
        <strain evidence="12">P08H-3</strain>
    </source>
</reference>
<dbReference type="GO" id="GO:0030182">
    <property type="term" value="P:neuron differentiation"/>
    <property type="evidence" value="ECO:0007669"/>
    <property type="project" value="TreeGrafter"/>
</dbReference>
<dbReference type="GO" id="GO:0045165">
    <property type="term" value="P:cell fate commitment"/>
    <property type="evidence" value="ECO:0007669"/>
    <property type="project" value="TreeGrafter"/>
</dbReference>
<dbReference type="GO" id="GO:0005615">
    <property type="term" value="C:extracellular space"/>
    <property type="evidence" value="ECO:0007669"/>
    <property type="project" value="TreeGrafter"/>
</dbReference>
<evidence type="ECO:0000256" key="8">
    <source>
        <dbReference type="ARBA" id="ARBA00023180"/>
    </source>
</evidence>
<dbReference type="GO" id="GO:0005109">
    <property type="term" value="F:frizzled binding"/>
    <property type="evidence" value="ECO:0007669"/>
    <property type="project" value="TreeGrafter"/>
</dbReference>
<feature type="region of interest" description="Disordered" evidence="11">
    <location>
        <begin position="238"/>
        <end position="270"/>
    </location>
</feature>
<name>A0AAD9N9P9_9ANNE</name>
<keyword evidence="13" id="KW-1185">Reference proteome</keyword>
<dbReference type="GO" id="GO:0005125">
    <property type="term" value="F:cytokine activity"/>
    <property type="evidence" value="ECO:0007669"/>
    <property type="project" value="TreeGrafter"/>
</dbReference>
<keyword evidence="9" id="KW-0449">Lipoprotein</keyword>